<accession>A0ABP4BQT4</accession>
<feature type="transmembrane region" description="Helical" evidence="1">
    <location>
        <begin position="31"/>
        <end position="50"/>
    </location>
</feature>
<dbReference type="EMBL" id="BAAAHQ010000055">
    <property type="protein sequence ID" value="GAA0952716.1"/>
    <property type="molecule type" value="Genomic_DNA"/>
</dbReference>
<keyword evidence="1" id="KW-0812">Transmembrane</keyword>
<organism evidence="2 3">
    <name type="scientific">Nonomuraea longicatena</name>
    <dbReference type="NCBI Taxonomy" id="83682"/>
    <lineage>
        <taxon>Bacteria</taxon>
        <taxon>Bacillati</taxon>
        <taxon>Actinomycetota</taxon>
        <taxon>Actinomycetes</taxon>
        <taxon>Streptosporangiales</taxon>
        <taxon>Streptosporangiaceae</taxon>
        <taxon>Nonomuraea</taxon>
    </lineage>
</organism>
<evidence type="ECO:0000313" key="3">
    <source>
        <dbReference type="Proteomes" id="UP001501578"/>
    </source>
</evidence>
<protein>
    <submittedName>
        <fullName evidence="2">Uncharacterized protein</fullName>
    </submittedName>
</protein>
<sequence length="86" mass="9296">MSTLQKKACGLDPFTGHETAECAPISTLSGILFLAWLFAPIGCSLLGSLISFIPRPMRRARLAALWLIPLWPLSVVVGAVLANELY</sequence>
<feature type="transmembrane region" description="Helical" evidence="1">
    <location>
        <begin position="62"/>
        <end position="82"/>
    </location>
</feature>
<gene>
    <name evidence="2" type="ORF">GCM10009560_74730</name>
</gene>
<keyword evidence="1" id="KW-0472">Membrane</keyword>
<name>A0ABP4BQT4_9ACTN</name>
<comment type="caution">
    <text evidence="2">The sequence shown here is derived from an EMBL/GenBank/DDBJ whole genome shotgun (WGS) entry which is preliminary data.</text>
</comment>
<keyword evidence="1" id="KW-1133">Transmembrane helix</keyword>
<dbReference type="Proteomes" id="UP001501578">
    <property type="component" value="Unassembled WGS sequence"/>
</dbReference>
<keyword evidence="3" id="KW-1185">Reference proteome</keyword>
<reference evidence="3" key="1">
    <citation type="journal article" date="2019" name="Int. J. Syst. Evol. Microbiol.">
        <title>The Global Catalogue of Microorganisms (GCM) 10K type strain sequencing project: providing services to taxonomists for standard genome sequencing and annotation.</title>
        <authorList>
            <consortium name="The Broad Institute Genomics Platform"/>
            <consortium name="The Broad Institute Genome Sequencing Center for Infectious Disease"/>
            <person name="Wu L."/>
            <person name="Ma J."/>
        </authorList>
    </citation>
    <scope>NUCLEOTIDE SEQUENCE [LARGE SCALE GENOMIC DNA]</scope>
    <source>
        <strain evidence="3">JCM 11136</strain>
    </source>
</reference>
<evidence type="ECO:0000256" key="1">
    <source>
        <dbReference type="SAM" id="Phobius"/>
    </source>
</evidence>
<proteinExistence type="predicted"/>
<evidence type="ECO:0000313" key="2">
    <source>
        <dbReference type="EMBL" id="GAA0952716.1"/>
    </source>
</evidence>